<evidence type="ECO:0000256" key="2">
    <source>
        <dbReference type="ARBA" id="ARBA00004651"/>
    </source>
</evidence>
<sequence>MFEEGFVANTSGLRGSSELLNVEKNYGQIFSKAPTITREFLEKINNEMVPRKTAFFGYRMNTRKFIVLMGLILLFTFSTMGTITLWFTDVFRKRIESLFIISENSPGYGLWKAPPVRAEVKIHIFNYTNVEDFERGLAQKLHVQELGPYVYFEKLEKVNIRFSPVDDTVSYQDKRHYEFSPELSTGSPNDLVRVPNVPLLAGAAVVKNFNFLLRVSYQTLTNSLSEKPFTVQRAHNFVNGYDDPLFELSKSYLKYLDQRVFEQFGLLVWKQGIQPDVYTMNTGAHDLNKLGRIEKFNGKTHFDMWGSESCNSIQSSDGIIYPGNQVRAKKDISFFIPQICRKIQAKFVEEVRMLDKVPMYRYKIPLDIFETTSNPENKCYCDLKNNICPPKGLFNATQCTFGAPIFYSWPHFHGADLSVLDSVSGLNKNFPLNNTFLDLHSKFGTMLRGKLKLQINVQVKKSFGMNVLHRYPDGLLLPMAWVEFGVEDKDLPEEVVELIYQITFTVKNLEFGLKYGCLLGSMVTFTCIFLVVKKHRQGRKRTDHMQRSVMDLVI</sequence>
<evidence type="ECO:0000256" key="10">
    <source>
        <dbReference type="ARBA" id="ARBA00023180"/>
    </source>
</evidence>
<keyword evidence="6 13" id="KW-1133">Transmembrane helix</keyword>
<keyword evidence="10" id="KW-0325">Glycoprotein</keyword>
<organism evidence="14 15">
    <name type="scientific">Hypothenemus hampei</name>
    <name type="common">Coffee berry borer</name>
    <dbReference type="NCBI Taxonomy" id="57062"/>
    <lineage>
        <taxon>Eukaryota</taxon>
        <taxon>Metazoa</taxon>
        <taxon>Ecdysozoa</taxon>
        <taxon>Arthropoda</taxon>
        <taxon>Hexapoda</taxon>
        <taxon>Insecta</taxon>
        <taxon>Pterygota</taxon>
        <taxon>Neoptera</taxon>
        <taxon>Endopterygota</taxon>
        <taxon>Coleoptera</taxon>
        <taxon>Polyphaga</taxon>
        <taxon>Cucujiformia</taxon>
        <taxon>Curculionidae</taxon>
        <taxon>Scolytinae</taxon>
        <taxon>Hypothenemus</taxon>
    </lineage>
</organism>
<evidence type="ECO:0000256" key="3">
    <source>
        <dbReference type="ARBA" id="ARBA00010532"/>
    </source>
</evidence>
<keyword evidence="7 13" id="KW-0472">Membrane</keyword>
<comment type="subcellular location">
    <subcellularLocation>
        <location evidence="2">Cell membrane</location>
        <topology evidence="2">Multi-pass membrane protein</topology>
    </subcellularLocation>
    <subcellularLocation>
        <location evidence="1">Membrane</location>
        <location evidence="1">Caveola</location>
        <topology evidence="1">Multi-pass membrane protein</topology>
    </subcellularLocation>
</comment>
<reference evidence="14 15" key="1">
    <citation type="submission" date="2024-05" db="EMBL/GenBank/DDBJ databases">
        <title>Genetic variation in Jamaican populations of the coffee berry borer (Hypothenemus hampei).</title>
        <authorList>
            <person name="Errbii M."/>
            <person name="Myrie A."/>
        </authorList>
    </citation>
    <scope>NUCLEOTIDE SEQUENCE [LARGE SCALE GENOMIC DNA]</scope>
    <source>
        <strain evidence="14">JA-Hopewell-2020-01-JO</strain>
        <tissue evidence="14">Whole body</tissue>
    </source>
</reference>
<evidence type="ECO:0000256" key="5">
    <source>
        <dbReference type="ARBA" id="ARBA00022692"/>
    </source>
</evidence>
<evidence type="ECO:0000256" key="6">
    <source>
        <dbReference type="ARBA" id="ARBA00022989"/>
    </source>
</evidence>
<dbReference type="InterPro" id="IPR002159">
    <property type="entry name" value="CD36_fam"/>
</dbReference>
<proteinExistence type="inferred from homology"/>
<dbReference type="PANTHER" id="PTHR11923">
    <property type="entry name" value="SCAVENGER RECEPTOR CLASS B TYPE-1 SR-B1"/>
    <property type="match status" value="1"/>
</dbReference>
<evidence type="ECO:0000313" key="14">
    <source>
        <dbReference type="EMBL" id="KAL1489474.1"/>
    </source>
</evidence>
<evidence type="ECO:0000256" key="13">
    <source>
        <dbReference type="SAM" id="Phobius"/>
    </source>
</evidence>
<dbReference type="Pfam" id="PF01130">
    <property type="entry name" value="CD36"/>
    <property type="match status" value="1"/>
</dbReference>
<comment type="similarity">
    <text evidence="3">Belongs to the CD36 family.</text>
</comment>
<evidence type="ECO:0000256" key="1">
    <source>
        <dbReference type="ARBA" id="ARBA00004189"/>
    </source>
</evidence>
<keyword evidence="15" id="KW-1185">Reference proteome</keyword>
<evidence type="ECO:0000256" key="12">
    <source>
        <dbReference type="ARBA" id="ARBA00042244"/>
    </source>
</evidence>
<comment type="caution">
    <text evidence="14">The sequence shown here is derived from an EMBL/GenBank/DDBJ whole genome shotgun (WGS) entry which is preliminary data.</text>
</comment>
<feature type="transmembrane region" description="Helical" evidence="13">
    <location>
        <begin position="65"/>
        <end position="87"/>
    </location>
</feature>
<name>A0ABD1E458_HYPHA</name>
<protein>
    <recommendedName>
        <fullName evidence="11">Scavenger receptor class B member 1</fullName>
    </recommendedName>
    <alternativeName>
        <fullName evidence="12">SR-BI</fullName>
    </alternativeName>
</protein>
<evidence type="ECO:0000256" key="4">
    <source>
        <dbReference type="ARBA" id="ARBA00022475"/>
    </source>
</evidence>
<accession>A0ABD1E458</accession>
<dbReference type="GO" id="GO:0005901">
    <property type="term" value="C:caveola"/>
    <property type="evidence" value="ECO:0007669"/>
    <property type="project" value="UniProtKB-SubCell"/>
</dbReference>
<keyword evidence="8" id="KW-1015">Disulfide bond</keyword>
<evidence type="ECO:0000313" key="15">
    <source>
        <dbReference type="Proteomes" id="UP001566132"/>
    </source>
</evidence>
<dbReference type="PRINTS" id="PR01609">
    <property type="entry name" value="CD36FAMILY"/>
</dbReference>
<gene>
    <name evidence="14" type="ORF">ABEB36_014362</name>
</gene>
<feature type="transmembrane region" description="Helical" evidence="13">
    <location>
        <begin position="512"/>
        <end position="532"/>
    </location>
</feature>
<keyword evidence="9" id="KW-0675">Receptor</keyword>
<dbReference type="PANTHER" id="PTHR11923:SF110">
    <property type="entry name" value="SCAVENGER RECEPTOR CLASS B MEMBER 1"/>
    <property type="match status" value="1"/>
</dbReference>
<evidence type="ECO:0000256" key="9">
    <source>
        <dbReference type="ARBA" id="ARBA00023170"/>
    </source>
</evidence>
<dbReference type="AlphaFoldDB" id="A0ABD1E458"/>
<evidence type="ECO:0000256" key="8">
    <source>
        <dbReference type="ARBA" id="ARBA00023157"/>
    </source>
</evidence>
<evidence type="ECO:0000256" key="7">
    <source>
        <dbReference type="ARBA" id="ARBA00023136"/>
    </source>
</evidence>
<evidence type="ECO:0000256" key="11">
    <source>
        <dbReference type="ARBA" id="ARBA00040821"/>
    </source>
</evidence>
<keyword evidence="5 13" id="KW-0812">Transmembrane</keyword>
<dbReference type="Proteomes" id="UP001566132">
    <property type="component" value="Unassembled WGS sequence"/>
</dbReference>
<dbReference type="EMBL" id="JBDJPC010000012">
    <property type="protein sequence ID" value="KAL1489474.1"/>
    <property type="molecule type" value="Genomic_DNA"/>
</dbReference>
<keyword evidence="4" id="KW-1003">Cell membrane</keyword>